<dbReference type="GO" id="GO:0140662">
    <property type="term" value="F:ATP-dependent protein folding chaperone"/>
    <property type="evidence" value="ECO:0007669"/>
    <property type="project" value="InterPro"/>
</dbReference>
<protein>
    <recommendedName>
        <fullName evidence="6 12">T-complex protein 1 subunit delta</fullName>
    </recommendedName>
</protein>
<sequence>MTTSNVPKKSNDSFRDKDKPTQVRLSNIIAAKAVADAVRTSLGPRGMDKMIETGKKEVVVSNDGATILKNMSVMHPAARMLVDLSAAQDVEAGDGTTSVVVIAGSLLAAAEKLLNKGIHPTQIAEGFQHAAIEAVKALEDISIPISLDQRESLLKSASTSLNSKIVSQYSATLSPIAVDSVLQVTDLDTDNNVDISDIRIVKKLGGTIEDTQLISGLLLNQNVVTSAGGPSRIEKAKIGLIQFQLSPPKPDMENQIVVNDYRQMDRILKEERNYLLNLVKKIKKAGCNVLLIQKSILRDAVNTLSLHFLSKLKIMVIKDIERDEIEHICKSTGCKPIADIESFSEDKLGYADLIEEYESNGSRIVQISGIKTTSRTASVLVRGANNLILDEAERSLHDALCVIRCLVKKRALIPGGGAPEIHIARHLMDKAKTQKGFQGICFHAFAEALEIIPTTLAENSGLNPIAIVTELRNMHAEGHLHSGINVRKGRISDILKENVVQPLLVSTSSIELATETVRMLLKIDDINKGIGEGIIRQLAKQYKGDQKFLIYLTSRSKDLGKATLEKIRAELGSKYPNSEVDYHQLDVTKQSSIDKLAEYLKAKHGNQCIDILVNNAGFASKDPRVGYEIAKTTLDINYYGVKNATLALLPLMKEHGRILALSSSLGKLEILSPELQKKYSDPKLSVEGLDNLVAGFANSTKDGTYSKLGYPDSSYETGGPGSIYGVSKVTVTALIKVLARDYKSDPRGLFFAAICPGWVRTNMGSDKATSSIDEGVQTPVYLALSNDGQVTSNSGEFWSQKAISAW</sequence>
<proteinExistence type="inferred from homology"/>
<accession>A0A9W8A226</accession>
<dbReference type="FunFam" id="3.50.7.10:FF:000010">
    <property type="entry name" value="T-complex protein 1 subunit delta"/>
    <property type="match status" value="1"/>
</dbReference>
<dbReference type="InterPro" id="IPR027410">
    <property type="entry name" value="TCP-1-like_intermed_sf"/>
</dbReference>
<dbReference type="GO" id="GO:0016887">
    <property type="term" value="F:ATP hydrolysis activity"/>
    <property type="evidence" value="ECO:0007669"/>
    <property type="project" value="InterPro"/>
</dbReference>
<comment type="subunit">
    <text evidence="4">Component of the T-complex protein 1 (TCP1) complex.</text>
</comment>
<comment type="caution">
    <text evidence="13">The sequence shown here is derived from an EMBL/GenBank/DDBJ whole genome shotgun (WGS) entry which is preliminary data.</text>
</comment>
<dbReference type="InterPro" id="IPR054827">
    <property type="entry name" value="thermosome_alpha"/>
</dbReference>
<dbReference type="OrthoDB" id="10248520at2759"/>
<dbReference type="SUPFAM" id="SSF51735">
    <property type="entry name" value="NAD(P)-binding Rossmann-fold domains"/>
    <property type="match status" value="1"/>
</dbReference>
<dbReference type="InterPro" id="IPR012717">
    <property type="entry name" value="Chap_CCT_delta"/>
</dbReference>
<evidence type="ECO:0000256" key="11">
    <source>
        <dbReference type="RuleBase" id="RU004187"/>
    </source>
</evidence>
<evidence type="ECO:0000313" key="14">
    <source>
        <dbReference type="Proteomes" id="UP001150538"/>
    </source>
</evidence>
<comment type="function">
    <text evidence="1">Molecular chaperone; assists the folding of proteins upon ATP hydrolysis.</text>
</comment>
<dbReference type="Gene3D" id="3.40.50.720">
    <property type="entry name" value="NAD(P)-binding Rossmann-like Domain"/>
    <property type="match status" value="1"/>
</dbReference>
<evidence type="ECO:0000256" key="6">
    <source>
        <dbReference type="ARBA" id="ARBA00016107"/>
    </source>
</evidence>
<dbReference type="Gene3D" id="1.10.560.10">
    <property type="entry name" value="GroEL-like equatorial domain"/>
    <property type="match status" value="1"/>
</dbReference>
<evidence type="ECO:0000256" key="7">
    <source>
        <dbReference type="ARBA" id="ARBA00022490"/>
    </source>
</evidence>
<keyword evidence="8 11" id="KW-0547">Nucleotide-binding</keyword>
<keyword evidence="9 11" id="KW-0067">ATP-binding</keyword>
<evidence type="ECO:0000256" key="2">
    <source>
        <dbReference type="ARBA" id="ARBA00004496"/>
    </source>
</evidence>
<dbReference type="InterPro" id="IPR053374">
    <property type="entry name" value="TCP-1_chaperonin"/>
</dbReference>
<dbReference type="Proteomes" id="UP001150538">
    <property type="component" value="Unassembled WGS sequence"/>
</dbReference>
<evidence type="ECO:0000256" key="8">
    <source>
        <dbReference type="ARBA" id="ARBA00022741"/>
    </source>
</evidence>
<evidence type="ECO:0000256" key="1">
    <source>
        <dbReference type="ARBA" id="ARBA00002912"/>
    </source>
</evidence>
<dbReference type="CDD" id="cd03338">
    <property type="entry name" value="TCP1_delta"/>
    <property type="match status" value="1"/>
</dbReference>
<dbReference type="InterPro" id="IPR036291">
    <property type="entry name" value="NAD(P)-bd_dom_sf"/>
</dbReference>
<reference evidence="13" key="1">
    <citation type="submission" date="2022-07" db="EMBL/GenBank/DDBJ databases">
        <title>Phylogenomic reconstructions and comparative analyses of Kickxellomycotina fungi.</title>
        <authorList>
            <person name="Reynolds N.K."/>
            <person name="Stajich J.E."/>
            <person name="Barry K."/>
            <person name="Grigoriev I.V."/>
            <person name="Crous P."/>
            <person name="Smith M.E."/>
        </authorList>
    </citation>
    <scope>NUCLEOTIDE SEQUENCE</scope>
    <source>
        <strain evidence="13">NBRC 100468</strain>
    </source>
</reference>
<keyword evidence="10 11" id="KW-0143">Chaperone</keyword>
<evidence type="ECO:0000256" key="5">
    <source>
        <dbReference type="ARBA" id="ARBA00011531"/>
    </source>
</evidence>
<dbReference type="InterPro" id="IPR017998">
    <property type="entry name" value="Chaperone_TCP-1"/>
</dbReference>
<evidence type="ECO:0000256" key="12">
    <source>
        <dbReference type="RuleBase" id="RU004192"/>
    </source>
</evidence>
<evidence type="ECO:0000313" key="13">
    <source>
        <dbReference type="EMBL" id="KAJ1918408.1"/>
    </source>
</evidence>
<comment type="subunit">
    <text evidence="5">Heterooligomeric complex of about 850 to 900 kDa that forms two stacked rings, 12 to 16 nm in diameter.</text>
</comment>
<dbReference type="Pfam" id="PF13561">
    <property type="entry name" value="adh_short_C2"/>
    <property type="match status" value="1"/>
</dbReference>
<evidence type="ECO:0000256" key="4">
    <source>
        <dbReference type="ARBA" id="ARBA00011381"/>
    </source>
</evidence>
<dbReference type="PANTHER" id="PTHR11353">
    <property type="entry name" value="CHAPERONIN"/>
    <property type="match status" value="1"/>
</dbReference>
<dbReference type="PROSITE" id="PS00751">
    <property type="entry name" value="TCP1_2"/>
    <property type="match status" value="1"/>
</dbReference>
<name>A0A9W8A226_9FUNG</name>
<keyword evidence="7" id="KW-0963">Cytoplasm</keyword>
<dbReference type="InterPro" id="IPR027413">
    <property type="entry name" value="GROEL-like_equatorial_sf"/>
</dbReference>
<dbReference type="SUPFAM" id="SSF52029">
    <property type="entry name" value="GroEL apical domain-like"/>
    <property type="match status" value="1"/>
</dbReference>
<dbReference type="AlphaFoldDB" id="A0A9W8A226"/>
<dbReference type="NCBIfam" id="NF041083">
    <property type="entry name" value="thermosome_beta"/>
    <property type="match status" value="1"/>
</dbReference>
<dbReference type="InterPro" id="IPR027409">
    <property type="entry name" value="GroEL-like_apical_dom_sf"/>
</dbReference>
<dbReference type="InterPro" id="IPR002423">
    <property type="entry name" value="Cpn60/GroEL/TCP-1"/>
</dbReference>
<evidence type="ECO:0000256" key="10">
    <source>
        <dbReference type="ARBA" id="ARBA00023186"/>
    </source>
</evidence>
<gene>
    <name evidence="13" type="primary">CCT4_2</name>
    <name evidence="13" type="ORF">H4219_002634</name>
</gene>
<comment type="similarity">
    <text evidence="3 11">Belongs to the TCP-1 chaperonin family.</text>
</comment>
<comment type="subcellular location">
    <subcellularLocation>
        <location evidence="2">Cytoplasm</location>
    </subcellularLocation>
</comment>
<dbReference type="Gene3D" id="3.30.260.10">
    <property type="entry name" value="TCP-1-like chaperonin intermediate domain"/>
    <property type="match status" value="1"/>
</dbReference>
<dbReference type="Pfam" id="PF00118">
    <property type="entry name" value="Cpn60_TCP1"/>
    <property type="match status" value="1"/>
</dbReference>
<dbReference type="Gene3D" id="3.50.7.10">
    <property type="entry name" value="GroEL"/>
    <property type="match status" value="1"/>
</dbReference>
<evidence type="ECO:0000256" key="3">
    <source>
        <dbReference type="ARBA" id="ARBA00008020"/>
    </source>
</evidence>
<organism evidence="13 14">
    <name type="scientific">Mycoemilia scoparia</name>
    <dbReference type="NCBI Taxonomy" id="417184"/>
    <lineage>
        <taxon>Eukaryota</taxon>
        <taxon>Fungi</taxon>
        <taxon>Fungi incertae sedis</taxon>
        <taxon>Zoopagomycota</taxon>
        <taxon>Kickxellomycotina</taxon>
        <taxon>Kickxellomycetes</taxon>
        <taxon>Kickxellales</taxon>
        <taxon>Kickxellaceae</taxon>
        <taxon>Mycoemilia</taxon>
    </lineage>
</organism>
<evidence type="ECO:0000256" key="9">
    <source>
        <dbReference type="ARBA" id="ARBA00022840"/>
    </source>
</evidence>
<dbReference type="InterPro" id="IPR002194">
    <property type="entry name" value="Chaperonin_TCP-1_CS"/>
</dbReference>
<dbReference type="SUPFAM" id="SSF54849">
    <property type="entry name" value="GroEL-intermediate domain like"/>
    <property type="match status" value="1"/>
</dbReference>
<dbReference type="NCBIfam" id="TIGR02342">
    <property type="entry name" value="chap_CCT_delta"/>
    <property type="match status" value="1"/>
</dbReference>
<dbReference type="GO" id="GO:0005832">
    <property type="term" value="C:chaperonin-containing T-complex"/>
    <property type="evidence" value="ECO:0007669"/>
    <property type="project" value="UniProtKB-ARBA"/>
</dbReference>
<dbReference type="GO" id="GO:0051082">
    <property type="term" value="F:unfolded protein binding"/>
    <property type="evidence" value="ECO:0007669"/>
    <property type="project" value="InterPro"/>
</dbReference>
<dbReference type="NCBIfam" id="NF041082">
    <property type="entry name" value="thermosome_alpha"/>
    <property type="match status" value="1"/>
</dbReference>
<dbReference type="SUPFAM" id="SSF48592">
    <property type="entry name" value="GroEL equatorial domain-like"/>
    <property type="match status" value="1"/>
</dbReference>
<keyword evidence="14" id="KW-1185">Reference proteome</keyword>
<dbReference type="PROSITE" id="PS00750">
    <property type="entry name" value="TCP1_1"/>
    <property type="match status" value="1"/>
</dbReference>
<dbReference type="PRINTS" id="PR00304">
    <property type="entry name" value="TCOMPLEXTCP1"/>
</dbReference>
<dbReference type="PROSITE" id="PS00995">
    <property type="entry name" value="TCP1_3"/>
    <property type="match status" value="1"/>
</dbReference>
<dbReference type="InterPro" id="IPR002347">
    <property type="entry name" value="SDR_fam"/>
</dbReference>
<dbReference type="GO" id="GO:0005524">
    <property type="term" value="F:ATP binding"/>
    <property type="evidence" value="ECO:0007669"/>
    <property type="project" value="UniProtKB-KW"/>
</dbReference>
<dbReference type="EMBL" id="JANBPU010000046">
    <property type="protein sequence ID" value="KAJ1918408.1"/>
    <property type="molecule type" value="Genomic_DNA"/>
</dbReference>